<dbReference type="AlphaFoldDB" id="A0A9P9FIA3"/>
<evidence type="ECO:0000256" key="1">
    <source>
        <dbReference type="SAM" id="SignalP"/>
    </source>
</evidence>
<gene>
    <name evidence="2" type="ORF">B0J13DRAFT_536916</name>
</gene>
<organism evidence="2 3">
    <name type="scientific">Dactylonectria estremocensis</name>
    <dbReference type="NCBI Taxonomy" id="1079267"/>
    <lineage>
        <taxon>Eukaryota</taxon>
        <taxon>Fungi</taxon>
        <taxon>Dikarya</taxon>
        <taxon>Ascomycota</taxon>
        <taxon>Pezizomycotina</taxon>
        <taxon>Sordariomycetes</taxon>
        <taxon>Hypocreomycetidae</taxon>
        <taxon>Hypocreales</taxon>
        <taxon>Nectriaceae</taxon>
        <taxon>Dactylonectria</taxon>
    </lineage>
</organism>
<keyword evidence="1" id="KW-0732">Signal</keyword>
<protein>
    <recommendedName>
        <fullName evidence="4">Secreted protein</fullName>
    </recommendedName>
</protein>
<dbReference type="EMBL" id="JAGMUU010000001">
    <property type="protein sequence ID" value="KAH7162767.1"/>
    <property type="molecule type" value="Genomic_DNA"/>
</dbReference>
<feature type="chain" id="PRO_5040292934" description="Secreted protein" evidence="1">
    <location>
        <begin position="24"/>
        <end position="76"/>
    </location>
</feature>
<proteinExistence type="predicted"/>
<evidence type="ECO:0008006" key="4">
    <source>
        <dbReference type="Google" id="ProtNLM"/>
    </source>
</evidence>
<comment type="caution">
    <text evidence="2">The sequence shown here is derived from an EMBL/GenBank/DDBJ whole genome shotgun (WGS) entry which is preliminary data.</text>
</comment>
<accession>A0A9P9FIA3</accession>
<reference evidence="2" key="1">
    <citation type="journal article" date="2021" name="Nat. Commun.">
        <title>Genetic determinants of endophytism in the Arabidopsis root mycobiome.</title>
        <authorList>
            <person name="Mesny F."/>
            <person name="Miyauchi S."/>
            <person name="Thiergart T."/>
            <person name="Pickel B."/>
            <person name="Atanasova L."/>
            <person name="Karlsson M."/>
            <person name="Huettel B."/>
            <person name="Barry K.W."/>
            <person name="Haridas S."/>
            <person name="Chen C."/>
            <person name="Bauer D."/>
            <person name="Andreopoulos W."/>
            <person name="Pangilinan J."/>
            <person name="LaButti K."/>
            <person name="Riley R."/>
            <person name="Lipzen A."/>
            <person name="Clum A."/>
            <person name="Drula E."/>
            <person name="Henrissat B."/>
            <person name="Kohler A."/>
            <person name="Grigoriev I.V."/>
            <person name="Martin F.M."/>
            <person name="Hacquard S."/>
        </authorList>
    </citation>
    <scope>NUCLEOTIDE SEQUENCE</scope>
    <source>
        <strain evidence="2">MPI-CAGE-AT-0021</strain>
    </source>
</reference>
<name>A0A9P9FIA3_9HYPO</name>
<evidence type="ECO:0000313" key="3">
    <source>
        <dbReference type="Proteomes" id="UP000717696"/>
    </source>
</evidence>
<dbReference type="Proteomes" id="UP000717696">
    <property type="component" value="Unassembled WGS sequence"/>
</dbReference>
<sequence length="76" mass="8804">MFLGTHFLFFLHSTFLGFHTSKTFSSSAEQVRNGRSRRALLVLHVWMLKMTHSFFYHTRSPLSDSAVEQRLISGTL</sequence>
<keyword evidence="3" id="KW-1185">Reference proteome</keyword>
<feature type="signal peptide" evidence="1">
    <location>
        <begin position="1"/>
        <end position="23"/>
    </location>
</feature>
<evidence type="ECO:0000313" key="2">
    <source>
        <dbReference type="EMBL" id="KAH7162767.1"/>
    </source>
</evidence>